<protein>
    <submittedName>
        <fullName evidence="1">Uncharacterized protein</fullName>
    </submittedName>
</protein>
<proteinExistence type="predicted"/>
<dbReference type="InParanoid" id="A0A068TTQ2"/>
<evidence type="ECO:0000313" key="2">
    <source>
        <dbReference type="Proteomes" id="UP000295252"/>
    </source>
</evidence>
<dbReference type="EMBL" id="HG739087">
    <property type="protein sequence ID" value="CDO99437.1"/>
    <property type="molecule type" value="Genomic_DNA"/>
</dbReference>
<dbReference type="Proteomes" id="UP000295252">
    <property type="component" value="Chromosome V"/>
</dbReference>
<dbReference type="STRING" id="49390.A0A068TTQ2"/>
<name>A0A068TTQ2_COFCA</name>
<keyword evidence="2" id="KW-1185">Reference proteome</keyword>
<sequence length="230" mass="25520">MNPKKSSIRPLGQRSIHSTFIFRSSNRQLSSDFKKTVEIKASNEKGSQVSLSEFLNRKLHKSSVLPGSAQGKERPFLSPVSYKDVKPLKGETSKKEMSNGEKDFAVDIVLEQFKHSTAETKSVNSLGSNKLMSATTGEYETQELGKRKRGDYQKPAKKLVAVLGDDSVTQRGGRRKSLPDHEKPKLLFNHYANGGGWWDDSMEGVDNEEVGCAEVWEGMGSTTLGGLDWH</sequence>
<dbReference type="PANTHER" id="PTHR38382:SF1">
    <property type="entry name" value="RNA-BINDING PROTEIN"/>
    <property type="match status" value="1"/>
</dbReference>
<dbReference type="PANTHER" id="PTHR38382">
    <property type="entry name" value="RNA-BINDING PROTEIN"/>
    <property type="match status" value="1"/>
</dbReference>
<dbReference type="AlphaFoldDB" id="A0A068TTQ2"/>
<gene>
    <name evidence="1" type="ORF">GSCOC_T00026611001</name>
</gene>
<dbReference type="OMA" id="WDSNMEG"/>
<dbReference type="PhylomeDB" id="A0A068TTQ2"/>
<evidence type="ECO:0000313" key="1">
    <source>
        <dbReference type="EMBL" id="CDO99437.1"/>
    </source>
</evidence>
<dbReference type="OrthoDB" id="753880at2759"/>
<accession>A0A068TTQ2</accession>
<organism evidence="1 2">
    <name type="scientific">Coffea canephora</name>
    <name type="common">Robusta coffee</name>
    <dbReference type="NCBI Taxonomy" id="49390"/>
    <lineage>
        <taxon>Eukaryota</taxon>
        <taxon>Viridiplantae</taxon>
        <taxon>Streptophyta</taxon>
        <taxon>Embryophyta</taxon>
        <taxon>Tracheophyta</taxon>
        <taxon>Spermatophyta</taxon>
        <taxon>Magnoliopsida</taxon>
        <taxon>eudicotyledons</taxon>
        <taxon>Gunneridae</taxon>
        <taxon>Pentapetalae</taxon>
        <taxon>asterids</taxon>
        <taxon>lamiids</taxon>
        <taxon>Gentianales</taxon>
        <taxon>Rubiaceae</taxon>
        <taxon>Ixoroideae</taxon>
        <taxon>Gardenieae complex</taxon>
        <taxon>Bertiereae - Coffeeae clade</taxon>
        <taxon>Coffeeae</taxon>
        <taxon>Coffea</taxon>
    </lineage>
</organism>
<reference evidence="2" key="1">
    <citation type="journal article" date="2014" name="Science">
        <title>The coffee genome provides insight into the convergent evolution of caffeine biosynthesis.</title>
        <authorList>
            <person name="Denoeud F."/>
            <person name="Carretero-Paulet L."/>
            <person name="Dereeper A."/>
            <person name="Droc G."/>
            <person name="Guyot R."/>
            <person name="Pietrella M."/>
            <person name="Zheng C."/>
            <person name="Alberti A."/>
            <person name="Anthony F."/>
            <person name="Aprea G."/>
            <person name="Aury J.M."/>
            <person name="Bento P."/>
            <person name="Bernard M."/>
            <person name="Bocs S."/>
            <person name="Campa C."/>
            <person name="Cenci A."/>
            <person name="Combes M.C."/>
            <person name="Crouzillat D."/>
            <person name="Da Silva C."/>
            <person name="Daddiego L."/>
            <person name="De Bellis F."/>
            <person name="Dussert S."/>
            <person name="Garsmeur O."/>
            <person name="Gayraud T."/>
            <person name="Guignon V."/>
            <person name="Jahn K."/>
            <person name="Jamilloux V."/>
            <person name="Joet T."/>
            <person name="Labadie K."/>
            <person name="Lan T."/>
            <person name="Leclercq J."/>
            <person name="Lepelley M."/>
            <person name="Leroy T."/>
            <person name="Li L.T."/>
            <person name="Librado P."/>
            <person name="Lopez L."/>
            <person name="Munoz A."/>
            <person name="Noel B."/>
            <person name="Pallavicini A."/>
            <person name="Perrotta G."/>
            <person name="Poncet V."/>
            <person name="Pot D."/>
            <person name="Priyono X."/>
            <person name="Rigoreau M."/>
            <person name="Rouard M."/>
            <person name="Rozas J."/>
            <person name="Tranchant-Dubreuil C."/>
            <person name="VanBuren R."/>
            <person name="Zhang Q."/>
            <person name="Andrade A.C."/>
            <person name="Argout X."/>
            <person name="Bertrand B."/>
            <person name="de Kochko A."/>
            <person name="Graziosi G."/>
            <person name="Henry R.J."/>
            <person name="Jayarama X."/>
            <person name="Ming R."/>
            <person name="Nagai C."/>
            <person name="Rounsley S."/>
            <person name="Sankoff D."/>
            <person name="Giuliano G."/>
            <person name="Albert V.A."/>
            <person name="Wincker P."/>
            <person name="Lashermes P."/>
        </authorList>
    </citation>
    <scope>NUCLEOTIDE SEQUENCE [LARGE SCALE GENOMIC DNA]</scope>
    <source>
        <strain evidence="2">cv. DH200-94</strain>
    </source>
</reference>
<dbReference type="Gramene" id="CDO99437">
    <property type="protein sequence ID" value="CDO99437"/>
    <property type="gene ID" value="GSCOC_T00026611001"/>
</dbReference>
<dbReference type="FunCoup" id="A0A068TTQ2">
    <property type="interactions" value="20"/>
</dbReference>